<dbReference type="Pfam" id="PF00128">
    <property type="entry name" value="Alpha-amylase"/>
    <property type="match status" value="1"/>
</dbReference>
<proteinExistence type="predicted"/>
<keyword evidence="3" id="KW-1185">Reference proteome</keyword>
<sequence length="512" mass="58813">MQPLWYRTAVVYQVDIARFYDANGDGWGDLRGVTERLEYIRGIGANCIWLMPFYETPYRDGGYDVVDHLTIDPRFGDVADLALLLDKADDLGLRVIIDLVAQHTSIDHPWFRKAREHRDSPYRDYYVWADEPEPTDVRQVFPTVHDSVWTWDEVAGQYYRHTFYDHEPDLNVGHPEVLYHLERVMAFWLRMGVAGFRVDALPYMVERARAVDPSEDGLWLIEHMHEFVALRKPDAVLMGEVDVPVDGYAEYFGDGRRLSMLLDFWGTNHLWLALARNEAGPLAEGLRKRPAPPAHGQYATFLRNHDELDLERLTDAEQEETLAAFAPEEEMRIYDRGVRRCLASMLGDDERRIEMAFALLLSLPGSPVLLYGDEIALDDDLSRPERMAVRLPMDWESVQEQITRPDSLLTKVSELARARVGRRELGHGSCEPLDVGCPSVLCLLHRLDERKLLTVVNLAPEPVEFDVPDSDMRDLVDIVADQDYADRSDVHGRIQLGGHGYRWLQRKGEVFG</sequence>
<dbReference type="Proteomes" id="UP001596072">
    <property type="component" value="Unassembled WGS sequence"/>
</dbReference>
<dbReference type="EMBL" id="JBHSNS010000018">
    <property type="protein sequence ID" value="MFC5731573.1"/>
    <property type="molecule type" value="Genomic_DNA"/>
</dbReference>
<dbReference type="InterPro" id="IPR045857">
    <property type="entry name" value="O16G_dom_2"/>
</dbReference>
<dbReference type="InterPro" id="IPR006047">
    <property type="entry name" value="GH13_cat_dom"/>
</dbReference>
<dbReference type="PANTHER" id="PTHR10357:SF219">
    <property type="entry name" value="MALTOSE ALPHA-D-GLUCOSYLTRANSFERASE"/>
    <property type="match status" value="1"/>
</dbReference>
<dbReference type="SUPFAM" id="SSF51011">
    <property type="entry name" value="Glycosyl hydrolase domain"/>
    <property type="match status" value="1"/>
</dbReference>
<dbReference type="RefSeq" id="WP_136432110.1">
    <property type="nucleotide sequence ID" value="NZ_JBHSNS010000018.1"/>
</dbReference>
<dbReference type="InterPro" id="IPR032091">
    <property type="entry name" value="Malt_amylase-like_C"/>
</dbReference>
<organism evidence="2 3">
    <name type="scientific">Nocardioides vastitatis</name>
    <dbReference type="NCBI Taxonomy" id="2568655"/>
    <lineage>
        <taxon>Bacteria</taxon>
        <taxon>Bacillati</taxon>
        <taxon>Actinomycetota</taxon>
        <taxon>Actinomycetes</taxon>
        <taxon>Propionibacteriales</taxon>
        <taxon>Nocardioidaceae</taxon>
        <taxon>Nocardioides</taxon>
    </lineage>
</organism>
<evidence type="ECO:0000313" key="2">
    <source>
        <dbReference type="EMBL" id="MFC5731573.1"/>
    </source>
</evidence>
<dbReference type="SMART" id="SM00642">
    <property type="entry name" value="Aamy"/>
    <property type="match status" value="1"/>
</dbReference>
<dbReference type="InterPro" id="IPR017853">
    <property type="entry name" value="GH"/>
</dbReference>
<feature type="domain" description="Glycosyl hydrolase family 13 catalytic" evidence="1">
    <location>
        <begin position="13"/>
        <end position="419"/>
    </location>
</feature>
<dbReference type="GO" id="GO:0016787">
    <property type="term" value="F:hydrolase activity"/>
    <property type="evidence" value="ECO:0007669"/>
    <property type="project" value="UniProtKB-KW"/>
</dbReference>
<gene>
    <name evidence="2" type="ORF">ACFPQB_21865</name>
</gene>
<dbReference type="SUPFAM" id="SSF51445">
    <property type="entry name" value="(Trans)glycosidases"/>
    <property type="match status" value="1"/>
</dbReference>
<dbReference type="PANTHER" id="PTHR10357">
    <property type="entry name" value="ALPHA-AMYLASE FAMILY MEMBER"/>
    <property type="match status" value="1"/>
</dbReference>
<reference evidence="3" key="1">
    <citation type="journal article" date="2019" name="Int. J. Syst. Evol. Microbiol.">
        <title>The Global Catalogue of Microorganisms (GCM) 10K type strain sequencing project: providing services to taxonomists for standard genome sequencing and annotation.</title>
        <authorList>
            <consortium name="The Broad Institute Genomics Platform"/>
            <consortium name="The Broad Institute Genome Sequencing Center for Infectious Disease"/>
            <person name="Wu L."/>
            <person name="Ma J."/>
        </authorList>
    </citation>
    <scope>NUCLEOTIDE SEQUENCE [LARGE SCALE GENOMIC DNA]</scope>
    <source>
        <strain evidence="3">YIM 94188</strain>
    </source>
</reference>
<name>A0ABW0ZN89_9ACTN</name>
<dbReference type="Gene3D" id="3.90.400.10">
    <property type="entry name" value="Oligo-1,6-glucosidase, Domain 2"/>
    <property type="match status" value="1"/>
</dbReference>
<dbReference type="Gene3D" id="2.60.40.1180">
    <property type="entry name" value="Golgi alpha-mannosidase II"/>
    <property type="match status" value="1"/>
</dbReference>
<dbReference type="Pfam" id="PF16657">
    <property type="entry name" value="Malt_amylase_C"/>
    <property type="match status" value="1"/>
</dbReference>
<comment type="caution">
    <text evidence="2">The sequence shown here is derived from an EMBL/GenBank/DDBJ whole genome shotgun (WGS) entry which is preliminary data.</text>
</comment>
<keyword evidence="2" id="KW-0378">Hydrolase</keyword>
<evidence type="ECO:0000313" key="3">
    <source>
        <dbReference type="Proteomes" id="UP001596072"/>
    </source>
</evidence>
<evidence type="ECO:0000259" key="1">
    <source>
        <dbReference type="SMART" id="SM00642"/>
    </source>
</evidence>
<accession>A0ABW0ZN89</accession>
<dbReference type="Gene3D" id="3.20.20.80">
    <property type="entry name" value="Glycosidases"/>
    <property type="match status" value="1"/>
</dbReference>
<protein>
    <submittedName>
        <fullName evidence="2">Alpha-amylase family glycosyl hydrolase</fullName>
    </submittedName>
</protein>
<dbReference type="InterPro" id="IPR013780">
    <property type="entry name" value="Glyco_hydro_b"/>
</dbReference>